<dbReference type="OrthoDB" id="431068at2759"/>
<dbReference type="CDD" id="cd12738">
    <property type="entry name" value="RRM1_Fusilli"/>
    <property type="match status" value="1"/>
</dbReference>
<dbReference type="Proteomes" id="UP000183832">
    <property type="component" value="Unassembled WGS sequence"/>
</dbReference>
<dbReference type="Gene3D" id="3.30.70.330">
    <property type="match status" value="3"/>
</dbReference>
<dbReference type="InterPro" id="IPR012677">
    <property type="entry name" value="Nucleotide-bd_a/b_plait_sf"/>
</dbReference>
<sequence length="863" mass="96047">MMKEMKLNEFADNEFYIKESRDMITIVQSMMNSGHVFEAKEIINMSLEAGINSIDDDIDGNCIVRARGLPWQSSDQDIAKFFRGLNVAKGGVALCLSPQGRRNGEALIRFVSQEHRDMALKRHKHHIGSRYIEVYRASGEDFLAVAGGASNEAQTFLSKGAQVIIRMRGLPYDCSVNQVLEFFANGENSCKVLDDSEGILFVKKPDGRSTGDAFVLFSEETDAPKALSKHRESIGQRYIELFRSTIAEVQQVLNRSMDPKTYELATPKPPLIAQIPPTISQMPMLPQHVITSGTEKNCIRLRGLPYEAKVEHILHFLEDFAKHIVYQGVHLVYNAQGQFNGEAFIQMDSEVAAQACADQKHHKHMMFGKKQRYIEVFQCSGEDMNLVLNGGGYHGGFSPPPSISAKPLVSSGMLPSRPQQQAHHLQISIPPPLTLPIPQASIFQNATSTIAAANVNASSSNQSSTSLITQQQQAHFIAQQNLLARQQAAAAAQIQAVQQQSSDPMSFFQNYNFFQSPPSGTTGVIPGNPYSYPLNPQVPQFYFLQRPAMLPIGLMPSSTLGHAQYPGHLPSASNYVQPTFSNPAVGSVQQQASQLASANTKRSYENAFRNETVNMSVAKRAFHARNNFGPPTRSYAATFNPFATLPPTNVRTVPAIFQSSPQLFYWGYPNSPHNSPISSAPYFGPLQIPPQTFTHFTSDRATLLAVDDSQLQLNDSIELQASKAGGMSGGKIQYVNNILDHQKAATNVTYHNDNNENIIEDNNQIYYHSKDFGHSNKNITNEPIPHHQDENQKHQQPINDLNNNIVRSDYSSIELHNYQSQIFHHKQFPSHIFSPLNINTQFNQPLFVNPLNMIHSPFFSSPH</sequence>
<keyword evidence="2 3" id="KW-0694">RNA-binding</keyword>
<dbReference type="EMBL" id="CVRI01000047">
    <property type="protein sequence ID" value="CRK98557.1"/>
    <property type="molecule type" value="Genomic_DNA"/>
</dbReference>
<accession>A0A1J1IE76</accession>
<name>A0A1J1IE76_9DIPT</name>
<evidence type="ECO:0000259" key="4">
    <source>
        <dbReference type="PROSITE" id="PS50102"/>
    </source>
</evidence>
<dbReference type="InterPro" id="IPR035979">
    <property type="entry name" value="RBD_domain_sf"/>
</dbReference>
<dbReference type="STRING" id="568069.A0A1J1IE76"/>
<dbReference type="FunFam" id="3.30.70.330:FF:000041">
    <property type="entry name" value="Epithelial splicing regulatory protein 1"/>
    <property type="match status" value="1"/>
</dbReference>
<dbReference type="SMART" id="SM00360">
    <property type="entry name" value="RRM"/>
    <property type="match status" value="3"/>
</dbReference>
<dbReference type="SUPFAM" id="SSF54928">
    <property type="entry name" value="RNA-binding domain, RBD"/>
    <property type="match status" value="3"/>
</dbReference>
<dbReference type="PROSITE" id="PS50102">
    <property type="entry name" value="RRM"/>
    <property type="match status" value="1"/>
</dbReference>
<dbReference type="PANTHER" id="PTHR13976">
    <property type="entry name" value="HETEROGENEOUS NUCLEAR RIBONUCLEOPROTEIN-RELATED"/>
    <property type="match status" value="1"/>
</dbReference>
<evidence type="ECO:0000313" key="5">
    <source>
        <dbReference type="EMBL" id="CRK98557.1"/>
    </source>
</evidence>
<evidence type="ECO:0000256" key="3">
    <source>
        <dbReference type="PROSITE-ProRule" id="PRU00176"/>
    </source>
</evidence>
<dbReference type="GO" id="GO:0003723">
    <property type="term" value="F:RNA binding"/>
    <property type="evidence" value="ECO:0007669"/>
    <property type="project" value="UniProtKB-UniRule"/>
</dbReference>
<protein>
    <submittedName>
        <fullName evidence="5">CLUMA_CG011906, isoform A</fullName>
    </submittedName>
</protein>
<keyword evidence="1" id="KW-0677">Repeat</keyword>
<keyword evidence="6" id="KW-1185">Reference proteome</keyword>
<gene>
    <name evidence="5" type="ORF">CLUMA_CG011906</name>
</gene>
<reference evidence="5 6" key="1">
    <citation type="submission" date="2015-04" db="EMBL/GenBank/DDBJ databases">
        <authorList>
            <person name="Syromyatnikov M.Y."/>
            <person name="Popov V.N."/>
        </authorList>
    </citation>
    <scope>NUCLEOTIDE SEQUENCE [LARGE SCALE GENOMIC DNA]</scope>
</reference>
<dbReference type="InterPro" id="IPR000504">
    <property type="entry name" value="RRM_dom"/>
</dbReference>
<proteinExistence type="predicted"/>
<evidence type="ECO:0000313" key="6">
    <source>
        <dbReference type="Proteomes" id="UP000183832"/>
    </source>
</evidence>
<evidence type="ECO:0000256" key="2">
    <source>
        <dbReference type="ARBA" id="ARBA00022884"/>
    </source>
</evidence>
<dbReference type="InterPro" id="IPR050666">
    <property type="entry name" value="ESRP"/>
</dbReference>
<dbReference type="AlphaFoldDB" id="A0A1J1IE76"/>
<evidence type="ECO:0000256" key="1">
    <source>
        <dbReference type="ARBA" id="ARBA00022737"/>
    </source>
</evidence>
<organism evidence="5 6">
    <name type="scientific">Clunio marinus</name>
    <dbReference type="NCBI Taxonomy" id="568069"/>
    <lineage>
        <taxon>Eukaryota</taxon>
        <taxon>Metazoa</taxon>
        <taxon>Ecdysozoa</taxon>
        <taxon>Arthropoda</taxon>
        <taxon>Hexapoda</taxon>
        <taxon>Insecta</taxon>
        <taxon>Pterygota</taxon>
        <taxon>Neoptera</taxon>
        <taxon>Endopterygota</taxon>
        <taxon>Diptera</taxon>
        <taxon>Nematocera</taxon>
        <taxon>Chironomoidea</taxon>
        <taxon>Chironomidae</taxon>
        <taxon>Clunio</taxon>
    </lineage>
</organism>
<feature type="domain" description="RRM" evidence="4">
    <location>
        <begin position="163"/>
        <end position="246"/>
    </location>
</feature>